<keyword evidence="1" id="KW-0479">Metal-binding</keyword>
<feature type="compositionally biased region" description="Polar residues" evidence="2">
    <location>
        <begin position="246"/>
        <end position="265"/>
    </location>
</feature>
<dbReference type="EMBL" id="CM035444">
    <property type="protein sequence ID" value="KAH7276737.1"/>
    <property type="molecule type" value="Genomic_DNA"/>
</dbReference>
<evidence type="ECO:0000313" key="5">
    <source>
        <dbReference type="Proteomes" id="UP000825935"/>
    </source>
</evidence>
<dbReference type="GO" id="GO:0016567">
    <property type="term" value="P:protein ubiquitination"/>
    <property type="evidence" value="ECO:0007669"/>
    <property type="project" value="TreeGrafter"/>
</dbReference>
<sequence length="368" mass="40297">MASGAFSVSPVANSKDSASKRKRTNRLAKLKQCKLEARRGQWLSQKDHPHVKGTSDADLHPCVGDPGEVIHPDRAELKPLLPLKSTISWASLVISSQMPKYSQRTQPNTELFTSARETDPVPLDVNPNAANLRIKRSDQKISHRDARAGPVCDGCEDADGSPKSCEDRSPKSKASKLCRVSRRCRGGRCASSKENECLDTGDNSGLVEDGWEAASDALGLHTIEKKFSNVLQPQSAVSNDHRQRPRASNASLLGPKPSSQQQNASHGRAWMQGDLHRPTSLPNPMKQRNSGTQLSSIRHTNDGTERLECLICTEVLDSTDASFDSCECGFNICLFCYHKISQETGRCPGCRGIYKQDVSAKPVCLLPR</sequence>
<keyword evidence="1" id="KW-0862">Zinc</keyword>
<dbReference type="Gene3D" id="3.30.40.10">
    <property type="entry name" value="Zinc/RING finger domain, C3HC4 (zinc finger)"/>
    <property type="match status" value="1"/>
</dbReference>
<dbReference type="GO" id="GO:0030014">
    <property type="term" value="C:CCR4-NOT complex"/>
    <property type="evidence" value="ECO:0007669"/>
    <property type="project" value="InterPro"/>
</dbReference>
<protein>
    <recommendedName>
        <fullName evidence="3">RING-type domain-containing protein</fullName>
    </recommendedName>
</protein>
<proteinExistence type="predicted"/>
<dbReference type="InterPro" id="IPR001841">
    <property type="entry name" value="Znf_RING"/>
</dbReference>
<dbReference type="PANTHER" id="PTHR12603">
    <property type="entry name" value="CCR4-NOT TRANSCRIPTION COMPLEX RELATED"/>
    <property type="match status" value="1"/>
</dbReference>
<reference evidence="4" key="1">
    <citation type="submission" date="2021-08" db="EMBL/GenBank/DDBJ databases">
        <title>WGS assembly of Ceratopteris richardii.</title>
        <authorList>
            <person name="Marchant D.B."/>
            <person name="Chen G."/>
            <person name="Jenkins J."/>
            <person name="Shu S."/>
            <person name="Leebens-Mack J."/>
            <person name="Grimwood J."/>
            <person name="Schmutz J."/>
            <person name="Soltis P."/>
            <person name="Soltis D."/>
            <person name="Chen Z.-H."/>
        </authorList>
    </citation>
    <scope>NUCLEOTIDE SEQUENCE</scope>
    <source>
        <strain evidence="4">Whitten #5841</strain>
        <tissue evidence="4">Leaf</tissue>
    </source>
</reference>
<name>A0A8T2PYL8_CERRI</name>
<dbReference type="InterPro" id="IPR013083">
    <property type="entry name" value="Znf_RING/FYVE/PHD"/>
</dbReference>
<accession>A0A8T2PYL8</accession>
<feature type="region of interest" description="Disordered" evidence="2">
    <location>
        <begin position="234"/>
        <end position="298"/>
    </location>
</feature>
<evidence type="ECO:0000256" key="1">
    <source>
        <dbReference type="PROSITE-ProRule" id="PRU00175"/>
    </source>
</evidence>
<organism evidence="4 5">
    <name type="scientific">Ceratopteris richardii</name>
    <name type="common">Triangle waterfern</name>
    <dbReference type="NCBI Taxonomy" id="49495"/>
    <lineage>
        <taxon>Eukaryota</taxon>
        <taxon>Viridiplantae</taxon>
        <taxon>Streptophyta</taxon>
        <taxon>Embryophyta</taxon>
        <taxon>Tracheophyta</taxon>
        <taxon>Polypodiopsida</taxon>
        <taxon>Polypodiidae</taxon>
        <taxon>Polypodiales</taxon>
        <taxon>Pteridineae</taxon>
        <taxon>Pteridaceae</taxon>
        <taxon>Parkerioideae</taxon>
        <taxon>Ceratopteris</taxon>
    </lineage>
</organism>
<keyword evidence="1" id="KW-0863">Zinc-finger</keyword>
<dbReference type="AlphaFoldDB" id="A0A8T2PYL8"/>
<feature type="compositionally biased region" description="Polar residues" evidence="2">
    <location>
        <begin position="280"/>
        <end position="298"/>
    </location>
</feature>
<dbReference type="InterPro" id="IPR039780">
    <property type="entry name" value="Mot2"/>
</dbReference>
<dbReference type="OrthoDB" id="1923159at2759"/>
<evidence type="ECO:0000256" key="2">
    <source>
        <dbReference type="SAM" id="MobiDB-lite"/>
    </source>
</evidence>
<dbReference type="GO" id="GO:0004842">
    <property type="term" value="F:ubiquitin-protein transferase activity"/>
    <property type="evidence" value="ECO:0007669"/>
    <property type="project" value="InterPro"/>
</dbReference>
<feature type="region of interest" description="Disordered" evidence="2">
    <location>
        <begin position="1"/>
        <end position="62"/>
    </location>
</feature>
<comment type="caution">
    <text evidence="4">The sequence shown here is derived from an EMBL/GenBank/DDBJ whole genome shotgun (WGS) entry which is preliminary data.</text>
</comment>
<keyword evidence="5" id="KW-1185">Reference proteome</keyword>
<feature type="domain" description="RING-type" evidence="3">
    <location>
        <begin position="309"/>
        <end position="351"/>
    </location>
</feature>
<dbReference type="Pfam" id="PF14570">
    <property type="entry name" value="zf-RING_4"/>
    <property type="match status" value="1"/>
</dbReference>
<dbReference type="PANTHER" id="PTHR12603:SF0">
    <property type="entry name" value="CCR4-NOT TRANSCRIPTION COMPLEX SUBUNIT 4"/>
    <property type="match status" value="1"/>
</dbReference>
<feature type="compositionally biased region" description="Basic residues" evidence="2">
    <location>
        <begin position="20"/>
        <end position="32"/>
    </location>
</feature>
<dbReference type="SUPFAM" id="SSF57850">
    <property type="entry name" value="RING/U-box"/>
    <property type="match status" value="1"/>
</dbReference>
<evidence type="ECO:0000259" key="3">
    <source>
        <dbReference type="PROSITE" id="PS50089"/>
    </source>
</evidence>
<dbReference type="PROSITE" id="PS50089">
    <property type="entry name" value="ZF_RING_2"/>
    <property type="match status" value="1"/>
</dbReference>
<evidence type="ECO:0000313" key="4">
    <source>
        <dbReference type="EMBL" id="KAH7276737.1"/>
    </source>
</evidence>
<dbReference type="Proteomes" id="UP000825935">
    <property type="component" value="Chromosome 39"/>
</dbReference>
<feature type="compositionally biased region" description="Basic and acidic residues" evidence="2">
    <location>
        <begin position="33"/>
        <end position="59"/>
    </location>
</feature>
<dbReference type="GO" id="GO:0008270">
    <property type="term" value="F:zinc ion binding"/>
    <property type="evidence" value="ECO:0007669"/>
    <property type="project" value="UniProtKB-KW"/>
</dbReference>
<gene>
    <name evidence="4" type="ORF">KP509_39G019900</name>
</gene>